<name>A0ACC0XZR4_9ROSI</name>
<sequence>MAASPVKFLFGFLMVSITLWMVFMFASRLVAWILSRILGASVGFRVGGWKCVRDVVVKFKKGAIESVSVGEIKVSLRQSLVKLGVGFISKDPKLQVLICDLEVVMRPSSKSSKKTKTRKPRSSGRGKWMVVANTARFLSVSVTDMVVKMPKSTIEVKELTVDISKDVGSKPGLLVTLHILPIFVYIGEPRISYDQSSNSNAGGCISSSQASFSMMEKSSAPFSCEELSLSCEFGHDREAGVVIQNVDITCGDVTVSLNEELLSKKKKSADAFVHTEKVTEPTSDSVASVKADKKQASLATLTKYASIFPEKAMFVSSLQPFEVCFILPKLEVRFLHQEHGLVVENNIMGIQLKSTKSRSTEDVGESTRLDFLLDFSEIHLIREAGTSVLEIMKVDVISSVYIPVQVSPGQLSH</sequence>
<reference evidence="2" key="1">
    <citation type="journal article" date="2023" name="G3 (Bethesda)">
        <title>Genome assembly and association tests identify interacting loci associated with vigor, precocity, and sex in interspecific pistachio rootstocks.</title>
        <authorList>
            <person name="Palmer W."/>
            <person name="Jacygrad E."/>
            <person name="Sagayaradj S."/>
            <person name="Cavanaugh K."/>
            <person name="Han R."/>
            <person name="Bertier L."/>
            <person name="Beede B."/>
            <person name="Kafkas S."/>
            <person name="Golino D."/>
            <person name="Preece J."/>
            <person name="Michelmore R."/>
        </authorList>
    </citation>
    <scope>NUCLEOTIDE SEQUENCE [LARGE SCALE GENOMIC DNA]</scope>
</reference>
<protein>
    <submittedName>
        <fullName evidence="1">Uncharacterized protein</fullName>
    </submittedName>
</protein>
<dbReference type="Proteomes" id="UP001163603">
    <property type="component" value="Chromosome 10"/>
</dbReference>
<gene>
    <name evidence="1" type="ORF">Pint_08507</name>
</gene>
<evidence type="ECO:0000313" key="1">
    <source>
        <dbReference type="EMBL" id="KAJ0026215.1"/>
    </source>
</evidence>
<evidence type="ECO:0000313" key="2">
    <source>
        <dbReference type="Proteomes" id="UP001163603"/>
    </source>
</evidence>
<accession>A0ACC0XZR4</accession>
<comment type="caution">
    <text evidence="1">The sequence shown here is derived from an EMBL/GenBank/DDBJ whole genome shotgun (WGS) entry which is preliminary data.</text>
</comment>
<proteinExistence type="predicted"/>
<keyword evidence="2" id="KW-1185">Reference proteome</keyword>
<dbReference type="EMBL" id="CM047745">
    <property type="protein sequence ID" value="KAJ0026215.1"/>
    <property type="molecule type" value="Genomic_DNA"/>
</dbReference>
<organism evidence="1 2">
    <name type="scientific">Pistacia integerrima</name>
    <dbReference type="NCBI Taxonomy" id="434235"/>
    <lineage>
        <taxon>Eukaryota</taxon>
        <taxon>Viridiplantae</taxon>
        <taxon>Streptophyta</taxon>
        <taxon>Embryophyta</taxon>
        <taxon>Tracheophyta</taxon>
        <taxon>Spermatophyta</taxon>
        <taxon>Magnoliopsida</taxon>
        <taxon>eudicotyledons</taxon>
        <taxon>Gunneridae</taxon>
        <taxon>Pentapetalae</taxon>
        <taxon>rosids</taxon>
        <taxon>malvids</taxon>
        <taxon>Sapindales</taxon>
        <taxon>Anacardiaceae</taxon>
        <taxon>Pistacia</taxon>
    </lineage>
</organism>